<evidence type="ECO:0000256" key="1">
    <source>
        <dbReference type="SAM" id="Phobius"/>
    </source>
</evidence>
<protein>
    <submittedName>
        <fullName evidence="2">Mycobacterial 2 TMS Phage Holin (M2 Hol) Family</fullName>
    </submittedName>
</protein>
<proteinExistence type="predicted"/>
<sequence>MTDTPKHAATPQPIGWLTPTVRRWAYAVATAAVPLLVIYGVIESETAPLWVALVASVLGTGTALAHVPPTGGGE</sequence>
<keyword evidence="1" id="KW-1133">Transmembrane helix</keyword>
<keyword evidence="1" id="KW-0472">Membrane</keyword>
<dbReference type="EMBL" id="BK015996">
    <property type="protein sequence ID" value="DAF88812.1"/>
    <property type="molecule type" value="Genomic_DNA"/>
</dbReference>
<name>A0A8S5U2X6_9CAUD</name>
<feature type="transmembrane region" description="Helical" evidence="1">
    <location>
        <begin position="24"/>
        <end position="42"/>
    </location>
</feature>
<evidence type="ECO:0000313" key="2">
    <source>
        <dbReference type="EMBL" id="DAF88812.1"/>
    </source>
</evidence>
<keyword evidence="1" id="KW-0812">Transmembrane</keyword>
<dbReference type="InterPro" id="IPR056390">
    <property type="entry name" value="Holin_phage"/>
</dbReference>
<reference evidence="2" key="1">
    <citation type="journal article" date="2021" name="Proc. Natl. Acad. Sci. U.S.A.">
        <title>A Catalog of Tens of Thousands of Viruses from Human Metagenomes Reveals Hidden Associations with Chronic Diseases.</title>
        <authorList>
            <person name="Tisza M.J."/>
            <person name="Buck C.B."/>
        </authorList>
    </citation>
    <scope>NUCLEOTIDE SEQUENCE</scope>
    <source>
        <strain evidence="2">CtcRb7</strain>
    </source>
</reference>
<dbReference type="Pfam" id="PF23809">
    <property type="entry name" value="Phage_holin_9"/>
    <property type="match status" value="1"/>
</dbReference>
<feature type="transmembrane region" description="Helical" evidence="1">
    <location>
        <begin position="49"/>
        <end position="67"/>
    </location>
</feature>
<accession>A0A8S5U2X6</accession>
<organism evidence="2">
    <name type="scientific">Siphoviridae sp. ctcRb7</name>
    <dbReference type="NCBI Taxonomy" id="2825572"/>
    <lineage>
        <taxon>Viruses</taxon>
        <taxon>Duplodnaviria</taxon>
        <taxon>Heunggongvirae</taxon>
        <taxon>Uroviricota</taxon>
        <taxon>Caudoviricetes</taxon>
    </lineage>
</organism>